<dbReference type="Proteomes" id="UP000007014">
    <property type="component" value="Chromosome 15"/>
</dbReference>
<gene>
    <name evidence="2" type="ORF">CYME_CMO119C</name>
    <name evidence="3" type="ORF">CYME_CMO120C</name>
</gene>
<dbReference type="EMBL" id="AP006497">
    <property type="protein sequence ID" value="BAM81491.1"/>
    <property type="molecule type" value="Genomic_DNA"/>
</dbReference>
<dbReference type="Gramene" id="CMO120CT">
    <property type="protein sequence ID" value="CMO120CT"/>
    <property type="gene ID" value="CMO120C"/>
</dbReference>
<reference evidence="3 4" key="2">
    <citation type="journal article" date="2007" name="BMC Biol.">
        <title>A 100%-complete sequence reveals unusually simple genomic features in the hot-spring red alga Cyanidioschyzon merolae.</title>
        <authorList>
            <person name="Nozaki H."/>
            <person name="Takano H."/>
            <person name="Misumi O."/>
            <person name="Terasawa K."/>
            <person name="Matsuzaki M."/>
            <person name="Maruyama S."/>
            <person name="Nishida K."/>
            <person name="Yagisawa F."/>
            <person name="Yoshida Y."/>
            <person name="Fujiwara T."/>
            <person name="Takio S."/>
            <person name="Tamura K."/>
            <person name="Chung S.J."/>
            <person name="Nakamura S."/>
            <person name="Kuroiwa H."/>
            <person name="Tanaka K."/>
            <person name="Sato N."/>
            <person name="Kuroiwa T."/>
        </authorList>
    </citation>
    <scope>NUCLEOTIDE SEQUENCE [LARGE SCALE GENOMIC DNA]</scope>
    <source>
        <strain evidence="3 4">10D</strain>
    </source>
</reference>
<dbReference type="eggNOG" id="ENOG502SSW1">
    <property type="taxonomic scope" value="Eukaryota"/>
</dbReference>
<feature type="transmembrane region" description="Helical" evidence="1">
    <location>
        <begin position="50"/>
        <end position="70"/>
    </location>
</feature>
<accession>M1VEX3</accession>
<keyword evidence="1" id="KW-0812">Transmembrane</keyword>
<reference evidence="3 4" key="1">
    <citation type="journal article" date="2004" name="Nature">
        <title>Genome sequence of the ultrasmall unicellular red alga Cyanidioschyzon merolae 10D.</title>
        <authorList>
            <person name="Matsuzaki M."/>
            <person name="Misumi O."/>
            <person name="Shin-i T."/>
            <person name="Maruyama S."/>
            <person name="Takahara M."/>
            <person name="Miyagishima S."/>
            <person name="Mori T."/>
            <person name="Nishida K."/>
            <person name="Yagisawa F."/>
            <person name="Nishida K."/>
            <person name="Yoshida Y."/>
            <person name="Nishimura Y."/>
            <person name="Nakao S."/>
            <person name="Kobayashi T."/>
            <person name="Momoyama Y."/>
            <person name="Higashiyama T."/>
            <person name="Minoda A."/>
            <person name="Sano M."/>
            <person name="Nomoto H."/>
            <person name="Oishi K."/>
            <person name="Hayashi H."/>
            <person name="Ohta F."/>
            <person name="Nishizaka S."/>
            <person name="Haga S."/>
            <person name="Miura S."/>
            <person name="Morishita T."/>
            <person name="Kabeya Y."/>
            <person name="Terasawa K."/>
            <person name="Suzuki Y."/>
            <person name="Ishii Y."/>
            <person name="Asakawa S."/>
            <person name="Takano H."/>
            <person name="Ohta N."/>
            <person name="Kuroiwa H."/>
            <person name="Tanaka K."/>
            <person name="Shimizu N."/>
            <person name="Sugano S."/>
            <person name="Sato N."/>
            <person name="Nozaki H."/>
            <person name="Ogasawara N."/>
            <person name="Kohara Y."/>
            <person name="Kuroiwa T."/>
        </authorList>
    </citation>
    <scope>NUCLEOTIDE SEQUENCE [LARGE SCALE GENOMIC DNA]</scope>
    <source>
        <strain evidence="3 4">10D</strain>
    </source>
</reference>
<dbReference type="GeneID" id="16995598"/>
<evidence type="ECO:0000313" key="4">
    <source>
        <dbReference type="Proteomes" id="UP000007014"/>
    </source>
</evidence>
<dbReference type="GeneID" id="16995599"/>
<evidence type="ECO:0000256" key="1">
    <source>
        <dbReference type="SAM" id="Phobius"/>
    </source>
</evidence>
<organism evidence="3 4">
    <name type="scientific">Cyanidioschyzon merolae (strain NIES-3377 / 10D)</name>
    <name type="common">Unicellular red alga</name>
    <dbReference type="NCBI Taxonomy" id="280699"/>
    <lineage>
        <taxon>Eukaryota</taxon>
        <taxon>Rhodophyta</taxon>
        <taxon>Bangiophyceae</taxon>
        <taxon>Cyanidiales</taxon>
        <taxon>Cyanidiaceae</taxon>
        <taxon>Cyanidioschyzon</taxon>
    </lineage>
</organism>
<dbReference type="HOGENOM" id="CLU_761548_0_0_1"/>
<proteinExistence type="predicted"/>
<dbReference type="EMBL" id="AP006497">
    <property type="protein sequence ID" value="BAM81492.1"/>
    <property type="molecule type" value="Genomic_DNA"/>
</dbReference>
<dbReference type="OrthoDB" id="46613at2759"/>
<protein>
    <submittedName>
        <fullName evidence="3">Uncharacterized protein</fullName>
    </submittedName>
</protein>
<evidence type="ECO:0000313" key="3">
    <source>
        <dbReference type="EMBL" id="BAM81492.1"/>
    </source>
</evidence>
<dbReference type="RefSeq" id="XP_005537528.1">
    <property type="nucleotide sequence ID" value="XM_005537471.1"/>
</dbReference>
<keyword evidence="1" id="KW-1133">Transmembrane helix</keyword>
<keyword evidence="4" id="KW-1185">Reference proteome</keyword>
<dbReference type="RefSeq" id="XP_005537527.1">
    <property type="nucleotide sequence ID" value="XM_005537470.1"/>
</dbReference>
<keyword evidence="1" id="KW-0472">Membrane</keyword>
<dbReference type="AlphaFoldDB" id="M1VEX3"/>
<evidence type="ECO:0000313" key="2">
    <source>
        <dbReference type="EMBL" id="BAM81491.1"/>
    </source>
</evidence>
<dbReference type="KEGG" id="cme:CYME_CMO119C"/>
<name>M1VEX3_CYAM1</name>
<dbReference type="KEGG" id="cme:CYME_CMO120C"/>
<sequence length="364" mass="40854">MGVAQNRVERITKTQLGASKFGTHCFPSDFSLVLSLAVALMRLMVSKPRIYISALILGVIVVAVALRSLSKFSHSTLVSRGNRGLELHAFYNVFWNSGTPRIAQEQLSWLESSGIKIDALHVFAFGTNLSGLERIEKWTSAPVVYEQLSPIGNEEVTLAALHRFCTVAELKGKSVFVLYFHPKGSFHPSIRNEKYRQAVGHYVLRKPQGCLSAMALQSCDACSLRFSEYPHAHFPGNMWWANCSYISMLYAPDIPRTELKSAKLPEYCIGLGRFASEHWIGSHPQLRPCDCFPVTEDAFYWYGFSGLDGVHRLMNSTMDCRRGPRPNIIEIARKKGYDVELNLRCREVSAAGDRRAYGFETTSS</sequence>